<protein>
    <recommendedName>
        <fullName evidence="2">Mannosyl-glycoprotein endo-beta-N-acetylglucosamidase-like domain-containing protein</fullName>
    </recommendedName>
</protein>
<organism evidence="3 4">
    <name type="scientific">Anaerocolumna chitinilytica</name>
    <dbReference type="NCBI Taxonomy" id="1727145"/>
    <lineage>
        <taxon>Bacteria</taxon>
        <taxon>Bacillati</taxon>
        <taxon>Bacillota</taxon>
        <taxon>Clostridia</taxon>
        <taxon>Lachnospirales</taxon>
        <taxon>Lachnospiraceae</taxon>
        <taxon>Anaerocolumna</taxon>
    </lineage>
</organism>
<keyword evidence="1" id="KW-0378">Hydrolase</keyword>
<name>A0A7I8DI16_9FIRM</name>
<reference evidence="3 4" key="2">
    <citation type="submission" date="2020-08" db="EMBL/GenBank/DDBJ databases">
        <authorList>
            <person name="Ueki A."/>
            <person name="Tonouchi A."/>
        </authorList>
    </citation>
    <scope>NUCLEOTIDE SEQUENCE [LARGE SCALE GENOMIC DNA]</scope>
    <source>
        <strain evidence="3 4">CTTW</strain>
    </source>
</reference>
<evidence type="ECO:0000313" key="3">
    <source>
        <dbReference type="EMBL" id="BCJ98128.1"/>
    </source>
</evidence>
<gene>
    <name evidence="3" type="ORF">bsdcttw_11690</name>
</gene>
<dbReference type="Gene3D" id="4.10.80.30">
    <property type="entry name" value="DNA polymerase, domain 6"/>
    <property type="match status" value="1"/>
</dbReference>
<dbReference type="SMART" id="SM00047">
    <property type="entry name" value="LYZ2"/>
    <property type="match status" value="1"/>
</dbReference>
<dbReference type="InterPro" id="IPR051056">
    <property type="entry name" value="Glycosyl_Hydrolase_73"/>
</dbReference>
<dbReference type="EMBL" id="AP023368">
    <property type="protein sequence ID" value="BCJ98128.1"/>
    <property type="molecule type" value="Genomic_DNA"/>
</dbReference>
<dbReference type="Pfam" id="PF01832">
    <property type="entry name" value="Glucosaminidase"/>
    <property type="match status" value="1"/>
</dbReference>
<reference evidence="3 4" key="1">
    <citation type="submission" date="2020-08" db="EMBL/GenBank/DDBJ databases">
        <title>Draft genome sequencing of an Anaerocolumna strain isolated from anoxic soil subjected to BSD treatment.</title>
        <authorList>
            <person name="Uek A."/>
            <person name="Tonouchi A."/>
        </authorList>
    </citation>
    <scope>NUCLEOTIDE SEQUENCE [LARGE SCALE GENOMIC DNA]</scope>
    <source>
        <strain evidence="3 4">CTTW</strain>
    </source>
</reference>
<dbReference type="RefSeq" id="WP_185258477.1">
    <property type="nucleotide sequence ID" value="NZ_AP023368.1"/>
</dbReference>
<dbReference type="PANTHER" id="PTHR33308">
    <property type="entry name" value="PEPTIDOGLYCAN HYDROLASE FLGJ"/>
    <property type="match status" value="1"/>
</dbReference>
<accession>A0A7I8DI16</accession>
<evidence type="ECO:0000259" key="2">
    <source>
        <dbReference type="SMART" id="SM00047"/>
    </source>
</evidence>
<dbReference type="PANTHER" id="PTHR33308:SF9">
    <property type="entry name" value="PEPTIDOGLYCAN HYDROLASE FLGJ"/>
    <property type="match status" value="1"/>
</dbReference>
<evidence type="ECO:0000313" key="4">
    <source>
        <dbReference type="Proteomes" id="UP000515703"/>
    </source>
</evidence>
<sequence length="239" mass="27144">MANRKFIEQIAAASLKYYPTYKILPSMTIAQACLESAWGKTGLAKDCNNFFGMKWTSSCGVDYEEYSTKEQKKDGTWYTIKAKFRKYPGVIEGIKGYYDFLNYTRYKNLKGQTDYREACRLIREDGWATDLSYTSKLVTLVKDNELWKFDLQAIYPKGPLGNITPDTNFLAIVWLQNGLNTCLAGVKGFDTLKVDGDYGVKTRAAVLLYWDLLGWNKSTGWSVGVNTKKALVAGRKIEK</sequence>
<keyword evidence="4" id="KW-1185">Reference proteome</keyword>
<dbReference type="KEGG" id="acht:bsdcttw_11690"/>
<dbReference type="GO" id="GO:0004040">
    <property type="term" value="F:amidase activity"/>
    <property type="evidence" value="ECO:0007669"/>
    <property type="project" value="InterPro"/>
</dbReference>
<dbReference type="Gene3D" id="1.10.530.10">
    <property type="match status" value="1"/>
</dbReference>
<dbReference type="InterPro" id="IPR002901">
    <property type="entry name" value="MGlyc_endo_b_GlcNAc-like_dom"/>
</dbReference>
<proteinExistence type="predicted"/>
<feature type="domain" description="Mannosyl-glycoprotein endo-beta-N-acetylglucosamidase-like" evidence="2">
    <location>
        <begin position="2"/>
        <end position="150"/>
    </location>
</feature>
<dbReference type="AlphaFoldDB" id="A0A7I8DI16"/>
<dbReference type="Proteomes" id="UP000515703">
    <property type="component" value="Chromosome"/>
</dbReference>
<dbReference type="PROSITE" id="PS51257">
    <property type="entry name" value="PROKAR_LIPOPROTEIN"/>
    <property type="match status" value="1"/>
</dbReference>
<evidence type="ECO:0000256" key="1">
    <source>
        <dbReference type="ARBA" id="ARBA00022801"/>
    </source>
</evidence>